<dbReference type="RefSeq" id="WP_110834719.1">
    <property type="nucleotide sequence ID" value="NZ_QKLU01000012.1"/>
</dbReference>
<reference evidence="1 2" key="1">
    <citation type="submission" date="2018-06" db="EMBL/GenBank/DDBJ databases">
        <title>Genomic Encyclopedia of Archaeal and Bacterial Type Strains, Phase II (KMG-II): from individual species to whole genera.</title>
        <authorList>
            <person name="Goeker M."/>
        </authorList>
    </citation>
    <scope>NUCLEOTIDE SEQUENCE [LARGE SCALE GENOMIC DNA]</scope>
    <source>
        <strain evidence="1 2">DSM 27372</strain>
    </source>
</reference>
<keyword evidence="2" id="KW-1185">Reference proteome</keyword>
<accession>A0A318U7F1</accession>
<dbReference type="AlphaFoldDB" id="A0A318U7F1"/>
<organism evidence="1 2">
    <name type="scientific">Pedobacter nutrimenti</name>
    <dbReference type="NCBI Taxonomy" id="1241337"/>
    <lineage>
        <taxon>Bacteria</taxon>
        <taxon>Pseudomonadati</taxon>
        <taxon>Bacteroidota</taxon>
        <taxon>Sphingobacteriia</taxon>
        <taxon>Sphingobacteriales</taxon>
        <taxon>Sphingobacteriaceae</taxon>
        <taxon>Pedobacter</taxon>
    </lineage>
</organism>
<dbReference type="Proteomes" id="UP000248198">
    <property type="component" value="Unassembled WGS sequence"/>
</dbReference>
<name>A0A318U7F1_9SPHI</name>
<sequence>MDTIKSKPYKLSPIVAELVDLNSKKFGIPAAEYISMCVKFCHKTNFVPDESSLKSTKLTSNFKTLNQLIKLEKDNKMNLTEVRNTIISFIKTQEKDILNPIKSTVDDLPKLMELYYIKTLGLIIDVLVSDEKERNKLKEYYK</sequence>
<gene>
    <name evidence="1" type="ORF">B0O44_11249</name>
</gene>
<protein>
    <submittedName>
        <fullName evidence="1">Uncharacterized protein</fullName>
    </submittedName>
</protein>
<proteinExistence type="predicted"/>
<comment type="caution">
    <text evidence="1">The sequence shown here is derived from an EMBL/GenBank/DDBJ whole genome shotgun (WGS) entry which is preliminary data.</text>
</comment>
<evidence type="ECO:0000313" key="2">
    <source>
        <dbReference type="Proteomes" id="UP000248198"/>
    </source>
</evidence>
<evidence type="ECO:0000313" key="1">
    <source>
        <dbReference type="EMBL" id="PYF68462.1"/>
    </source>
</evidence>
<dbReference type="EMBL" id="QKLU01000012">
    <property type="protein sequence ID" value="PYF68462.1"/>
    <property type="molecule type" value="Genomic_DNA"/>
</dbReference>